<reference evidence="2" key="3">
    <citation type="submission" date="2021-05" db="UniProtKB">
        <authorList>
            <consortium name="EnsemblPlants"/>
        </authorList>
    </citation>
    <scope>IDENTIFICATION</scope>
    <source>
        <strain evidence="2">cv. B73</strain>
    </source>
</reference>
<proteinExistence type="predicted"/>
<evidence type="ECO:0000313" key="3">
    <source>
        <dbReference type="Proteomes" id="UP000007305"/>
    </source>
</evidence>
<organism evidence="2 3">
    <name type="scientific">Zea mays</name>
    <name type="common">Maize</name>
    <dbReference type="NCBI Taxonomy" id="4577"/>
    <lineage>
        <taxon>Eukaryota</taxon>
        <taxon>Viridiplantae</taxon>
        <taxon>Streptophyta</taxon>
        <taxon>Embryophyta</taxon>
        <taxon>Tracheophyta</taxon>
        <taxon>Spermatophyta</taxon>
        <taxon>Magnoliopsida</taxon>
        <taxon>Liliopsida</taxon>
        <taxon>Poales</taxon>
        <taxon>Poaceae</taxon>
        <taxon>PACMAD clade</taxon>
        <taxon>Panicoideae</taxon>
        <taxon>Andropogonodae</taxon>
        <taxon>Andropogoneae</taxon>
        <taxon>Tripsacinae</taxon>
        <taxon>Zea</taxon>
    </lineage>
</organism>
<evidence type="ECO:0000313" key="2">
    <source>
        <dbReference type="EnsemblPlants" id="Zm00001eb174430_P001"/>
    </source>
</evidence>
<accession>A0A804NNT8</accession>
<dbReference type="Proteomes" id="UP000007305">
    <property type="component" value="Chromosome 4"/>
</dbReference>
<reference evidence="3" key="1">
    <citation type="journal article" date="2009" name="Science">
        <title>The B73 maize genome: complexity, diversity, and dynamics.</title>
        <authorList>
            <person name="Schnable P.S."/>
            <person name="Ware D."/>
            <person name="Fulton R.S."/>
            <person name="Stein J.C."/>
            <person name="Wei F."/>
            <person name="Pasternak S."/>
            <person name="Liang C."/>
            <person name="Zhang J."/>
            <person name="Fulton L."/>
            <person name="Graves T.A."/>
            <person name="Minx P."/>
            <person name="Reily A.D."/>
            <person name="Courtney L."/>
            <person name="Kruchowski S.S."/>
            <person name="Tomlinson C."/>
            <person name="Strong C."/>
            <person name="Delehaunty K."/>
            <person name="Fronick C."/>
            <person name="Courtney B."/>
            <person name="Rock S.M."/>
            <person name="Belter E."/>
            <person name="Du F."/>
            <person name="Kim K."/>
            <person name="Abbott R.M."/>
            <person name="Cotton M."/>
            <person name="Levy A."/>
            <person name="Marchetto P."/>
            <person name="Ochoa K."/>
            <person name="Jackson S.M."/>
            <person name="Gillam B."/>
            <person name="Chen W."/>
            <person name="Yan L."/>
            <person name="Higginbotham J."/>
            <person name="Cardenas M."/>
            <person name="Waligorski J."/>
            <person name="Applebaum E."/>
            <person name="Phelps L."/>
            <person name="Falcone J."/>
            <person name="Kanchi K."/>
            <person name="Thane T."/>
            <person name="Scimone A."/>
            <person name="Thane N."/>
            <person name="Henke J."/>
            <person name="Wang T."/>
            <person name="Ruppert J."/>
            <person name="Shah N."/>
            <person name="Rotter K."/>
            <person name="Hodges J."/>
            <person name="Ingenthron E."/>
            <person name="Cordes M."/>
            <person name="Kohlberg S."/>
            <person name="Sgro J."/>
            <person name="Delgado B."/>
            <person name="Mead K."/>
            <person name="Chinwalla A."/>
            <person name="Leonard S."/>
            <person name="Crouse K."/>
            <person name="Collura K."/>
            <person name="Kudrna D."/>
            <person name="Currie J."/>
            <person name="He R."/>
            <person name="Angelova A."/>
            <person name="Rajasekar S."/>
            <person name="Mueller T."/>
            <person name="Lomeli R."/>
            <person name="Scara G."/>
            <person name="Ko A."/>
            <person name="Delaney K."/>
            <person name="Wissotski M."/>
            <person name="Lopez G."/>
            <person name="Campos D."/>
            <person name="Braidotti M."/>
            <person name="Ashley E."/>
            <person name="Golser W."/>
            <person name="Kim H."/>
            <person name="Lee S."/>
            <person name="Lin J."/>
            <person name="Dujmic Z."/>
            <person name="Kim W."/>
            <person name="Talag J."/>
            <person name="Zuccolo A."/>
            <person name="Fan C."/>
            <person name="Sebastian A."/>
            <person name="Kramer M."/>
            <person name="Spiegel L."/>
            <person name="Nascimento L."/>
            <person name="Zutavern T."/>
            <person name="Miller B."/>
            <person name="Ambroise C."/>
            <person name="Muller S."/>
            <person name="Spooner W."/>
            <person name="Narechania A."/>
            <person name="Ren L."/>
            <person name="Wei S."/>
            <person name="Kumari S."/>
            <person name="Faga B."/>
            <person name="Levy M.J."/>
            <person name="McMahan L."/>
            <person name="Van Buren P."/>
            <person name="Vaughn M.W."/>
            <person name="Ying K."/>
            <person name="Yeh C.-T."/>
            <person name="Emrich S.J."/>
            <person name="Jia Y."/>
            <person name="Kalyanaraman A."/>
            <person name="Hsia A.-P."/>
            <person name="Barbazuk W.B."/>
            <person name="Baucom R.S."/>
            <person name="Brutnell T.P."/>
            <person name="Carpita N.C."/>
            <person name="Chaparro C."/>
            <person name="Chia J.-M."/>
            <person name="Deragon J.-M."/>
            <person name="Estill J.C."/>
            <person name="Fu Y."/>
            <person name="Jeddeloh J.A."/>
            <person name="Han Y."/>
            <person name="Lee H."/>
            <person name="Li P."/>
            <person name="Lisch D.R."/>
            <person name="Liu S."/>
            <person name="Liu Z."/>
            <person name="Nagel D.H."/>
            <person name="McCann M.C."/>
            <person name="SanMiguel P."/>
            <person name="Myers A.M."/>
            <person name="Nettleton D."/>
            <person name="Nguyen J."/>
            <person name="Penning B.W."/>
            <person name="Ponnala L."/>
            <person name="Schneider K.L."/>
            <person name="Schwartz D.C."/>
            <person name="Sharma A."/>
            <person name="Soderlund C."/>
            <person name="Springer N.M."/>
            <person name="Sun Q."/>
            <person name="Wang H."/>
            <person name="Waterman M."/>
            <person name="Westerman R."/>
            <person name="Wolfgruber T.K."/>
            <person name="Yang L."/>
            <person name="Yu Y."/>
            <person name="Zhang L."/>
            <person name="Zhou S."/>
            <person name="Zhu Q."/>
            <person name="Bennetzen J.L."/>
            <person name="Dawe R.K."/>
            <person name="Jiang J."/>
            <person name="Jiang N."/>
            <person name="Presting G.G."/>
            <person name="Wessler S.R."/>
            <person name="Aluru S."/>
            <person name="Martienssen R.A."/>
            <person name="Clifton S.W."/>
            <person name="McCombie W.R."/>
            <person name="Wing R.A."/>
            <person name="Wilson R.K."/>
        </authorList>
    </citation>
    <scope>NUCLEOTIDE SEQUENCE [LARGE SCALE GENOMIC DNA]</scope>
    <source>
        <strain evidence="3">cv. B73</strain>
    </source>
</reference>
<reference evidence="2" key="2">
    <citation type="submission" date="2019-07" db="EMBL/GenBank/DDBJ databases">
        <authorList>
            <person name="Seetharam A."/>
            <person name="Woodhouse M."/>
            <person name="Cannon E."/>
        </authorList>
    </citation>
    <scope>NUCLEOTIDE SEQUENCE [LARGE SCALE GENOMIC DNA]</scope>
    <source>
        <strain evidence="2">cv. B73</strain>
    </source>
</reference>
<keyword evidence="3" id="KW-1185">Reference proteome</keyword>
<sequence length="126" mass="14206">MNPLQIPRSFPVPVNSGLVYEEESCDDDDDNDSDNVGLLETQPDSIESEALTCPAEELDLLVWTYELCCIQKKTYKLCKVVYIMSEHSRHSLATFSSKKVAKKECSSSSSQNLFLYPKGRPVPARR</sequence>
<dbReference type="AlphaFoldDB" id="A0A804NNT8"/>
<protein>
    <submittedName>
        <fullName evidence="2">Uncharacterized protein</fullName>
    </submittedName>
</protein>
<feature type="region of interest" description="Disordered" evidence="1">
    <location>
        <begin position="106"/>
        <end position="126"/>
    </location>
</feature>
<name>A0A804NNT8_MAIZE</name>
<evidence type="ECO:0000256" key="1">
    <source>
        <dbReference type="SAM" id="MobiDB-lite"/>
    </source>
</evidence>
<dbReference type="InParanoid" id="A0A804NNT8"/>
<dbReference type="Gramene" id="Zm00001eb174430_T001">
    <property type="protein sequence ID" value="Zm00001eb174430_P001"/>
    <property type="gene ID" value="Zm00001eb174430"/>
</dbReference>
<dbReference type="EnsemblPlants" id="Zm00001eb174430_T001">
    <property type="protein sequence ID" value="Zm00001eb174430_P001"/>
    <property type="gene ID" value="Zm00001eb174430"/>
</dbReference>